<dbReference type="OrthoDB" id="20900at2759"/>
<sequence length="51" mass="5865">MPDKQLAGINLLGITCLECSSDRFLVSYSGWFQRLYEMEEEGYRGGRTTLE</sequence>
<accession>A0A0K9PZF6</accession>
<proteinExistence type="predicted"/>
<organism evidence="1 2">
    <name type="scientific">Zostera marina</name>
    <name type="common">Eelgrass</name>
    <dbReference type="NCBI Taxonomy" id="29655"/>
    <lineage>
        <taxon>Eukaryota</taxon>
        <taxon>Viridiplantae</taxon>
        <taxon>Streptophyta</taxon>
        <taxon>Embryophyta</taxon>
        <taxon>Tracheophyta</taxon>
        <taxon>Spermatophyta</taxon>
        <taxon>Magnoliopsida</taxon>
        <taxon>Liliopsida</taxon>
        <taxon>Zosteraceae</taxon>
        <taxon>Zostera</taxon>
    </lineage>
</organism>
<reference evidence="2" key="1">
    <citation type="journal article" date="2016" name="Nature">
        <title>The genome of the seagrass Zostera marina reveals angiosperm adaptation to the sea.</title>
        <authorList>
            <person name="Olsen J.L."/>
            <person name="Rouze P."/>
            <person name="Verhelst B."/>
            <person name="Lin Y.-C."/>
            <person name="Bayer T."/>
            <person name="Collen J."/>
            <person name="Dattolo E."/>
            <person name="De Paoli E."/>
            <person name="Dittami S."/>
            <person name="Maumus F."/>
            <person name="Michel G."/>
            <person name="Kersting A."/>
            <person name="Lauritano C."/>
            <person name="Lohaus R."/>
            <person name="Toepel M."/>
            <person name="Tonon T."/>
            <person name="Vanneste K."/>
            <person name="Amirebrahimi M."/>
            <person name="Brakel J."/>
            <person name="Bostroem C."/>
            <person name="Chovatia M."/>
            <person name="Grimwood J."/>
            <person name="Jenkins J.W."/>
            <person name="Jueterbock A."/>
            <person name="Mraz A."/>
            <person name="Stam W.T."/>
            <person name="Tice H."/>
            <person name="Bornberg-Bauer E."/>
            <person name="Green P.J."/>
            <person name="Pearson G.A."/>
            <person name="Procaccini G."/>
            <person name="Duarte C.M."/>
            <person name="Schmutz J."/>
            <person name="Reusch T.B.H."/>
            <person name="Van de Peer Y."/>
        </authorList>
    </citation>
    <scope>NUCLEOTIDE SEQUENCE [LARGE SCALE GENOMIC DNA]</scope>
    <source>
        <strain evidence="2">cv. Finnish</strain>
    </source>
</reference>
<dbReference type="AlphaFoldDB" id="A0A0K9PZF6"/>
<protein>
    <submittedName>
        <fullName evidence="1">Uncharacterized protein</fullName>
    </submittedName>
</protein>
<evidence type="ECO:0000313" key="2">
    <source>
        <dbReference type="Proteomes" id="UP000036987"/>
    </source>
</evidence>
<comment type="caution">
    <text evidence="1">The sequence shown here is derived from an EMBL/GenBank/DDBJ whole genome shotgun (WGS) entry which is preliminary data.</text>
</comment>
<keyword evidence="2" id="KW-1185">Reference proteome</keyword>
<gene>
    <name evidence="1" type="ORF">ZOSMA_128G00130</name>
</gene>
<dbReference type="Proteomes" id="UP000036987">
    <property type="component" value="Unassembled WGS sequence"/>
</dbReference>
<evidence type="ECO:0000313" key="1">
    <source>
        <dbReference type="EMBL" id="KMZ74458.1"/>
    </source>
</evidence>
<name>A0A0K9PZF6_ZOSMR</name>
<dbReference type="EMBL" id="LFYR01000320">
    <property type="protein sequence ID" value="KMZ74458.1"/>
    <property type="molecule type" value="Genomic_DNA"/>
</dbReference>